<dbReference type="PANTHER" id="PTHR30537">
    <property type="entry name" value="HTH-TYPE TRANSCRIPTIONAL REGULATOR"/>
    <property type="match status" value="1"/>
</dbReference>
<dbReference type="Pfam" id="PF00126">
    <property type="entry name" value="HTH_1"/>
    <property type="match status" value="1"/>
</dbReference>
<keyword evidence="4" id="KW-0804">Transcription</keyword>
<dbReference type="PANTHER" id="PTHR30537:SF3">
    <property type="entry name" value="TRANSCRIPTIONAL REGULATORY PROTEIN"/>
    <property type="match status" value="1"/>
</dbReference>
<evidence type="ECO:0000256" key="3">
    <source>
        <dbReference type="ARBA" id="ARBA00023125"/>
    </source>
</evidence>
<comment type="similarity">
    <text evidence="1">Belongs to the LysR transcriptional regulatory family.</text>
</comment>
<reference evidence="6" key="1">
    <citation type="submission" date="2021-06" db="EMBL/GenBank/DDBJ databases">
        <title>Thalassococcus sp. CAU 1522 isolated from sea sand, Republic of Korea.</title>
        <authorList>
            <person name="Kim W."/>
        </authorList>
    </citation>
    <scope>NUCLEOTIDE SEQUENCE</scope>
    <source>
        <strain evidence="6">CAU 1522</strain>
    </source>
</reference>
<accession>A0ABS6N6D2</accession>
<dbReference type="CDD" id="cd05466">
    <property type="entry name" value="PBP2_LTTR_substrate"/>
    <property type="match status" value="1"/>
</dbReference>
<keyword evidence="2" id="KW-0805">Transcription regulation</keyword>
<proteinExistence type="inferred from homology"/>
<dbReference type="Proteomes" id="UP001166293">
    <property type="component" value="Unassembled WGS sequence"/>
</dbReference>
<dbReference type="PROSITE" id="PS50931">
    <property type="entry name" value="HTH_LYSR"/>
    <property type="match status" value="1"/>
</dbReference>
<evidence type="ECO:0000256" key="1">
    <source>
        <dbReference type="ARBA" id="ARBA00009437"/>
    </source>
</evidence>
<dbReference type="Pfam" id="PF03466">
    <property type="entry name" value="LysR_substrate"/>
    <property type="match status" value="1"/>
</dbReference>
<evidence type="ECO:0000313" key="7">
    <source>
        <dbReference type="Proteomes" id="UP001166293"/>
    </source>
</evidence>
<gene>
    <name evidence="6" type="ORF">KUH32_07345</name>
</gene>
<feature type="domain" description="HTH lysR-type" evidence="5">
    <location>
        <begin position="8"/>
        <end position="65"/>
    </location>
</feature>
<evidence type="ECO:0000313" key="6">
    <source>
        <dbReference type="EMBL" id="MBV2359583.1"/>
    </source>
</evidence>
<evidence type="ECO:0000256" key="4">
    <source>
        <dbReference type="ARBA" id="ARBA00023163"/>
    </source>
</evidence>
<sequence>MDWRSVKFDWNRARAFLVTAEEGSLSAAARALGMTQPTLGRQVAALEDELGVSLFERVGRGLSLTDAGMELLSHVRAMGEAAAGVSLAASGQATSVEGHVAITASEIYSWWLMPRLVRLLRDTAPGVTIEVVASNEIRDLKRREADIAIRNARPDQPDLIGRLVAEDQGGFYGHRDYIARAGPFDTAEDLGRAQFIGFADQTMFMQALVKRGIPVTASSFPVAAGNHIVNWEMARAGLGLGVVPRGLGDADPDMQRVEIDIKEFTFPVWLVAHRELRTSPRVRLVFDTLVDAIPRLLRAS</sequence>
<dbReference type="RefSeq" id="WP_217777383.1">
    <property type="nucleotide sequence ID" value="NZ_JAHRWL010000001.1"/>
</dbReference>
<evidence type="ECO:0000259" key="5">
    <source>
        <dbReference type="PROSITE" id="PS50931"/>
    </source>
</evidence>
<dbReference type="InterPro" id="IPR005119">
    <property type="entry name" value="LysR_subst-bd"/>
</dbReference>
<dbReference type="InterPro" id="IPR058163">
    <property type="entry name" value="LysR-type_TF_proteobact-type"/>
</dbReference>
<protein>
    <submittedName>
        <fullName evidence="6">LysR family transcriptional regulator</fullName>
    </submittedName>
</protein>
<name>A0ABS6N6D2_9RHOB</name>
<dbReference type="InterPro" id="IPR000847">
    <property type="entry name" value="LysR_HTH_N"/>
</dbReference>
<dbReference type="EMBL" id="JAHRWL010000001">
    <property type="protein sequence ID" value="MBV2359583.1"/>
    <property type="molecule type" value="Genomic_DNA"/>
</dbReference>
<keyword evidence="3" id="KW-0238">DNA-binding</keyword>
<keyword evidence="7" id="KW-1185">Reference proteome</keyword>
<evidence type="ECO:0000256" key="2">
    <source>
        <dbReference type="ARBA" id="ARBA00023015"/>
    </source>
</evidence>
<comment type="caution">
    <text evidence="6">The sequence shown here is derived from an EMBL/GenBank/DDBJ whole genome shotgun (WGS) entry which is preliminary data.</text>
</comment>
<organism evidence="6 7">
    <name type="scientific">Thalassococcus arenae</name>
    <dbReference type="NCBI Taxonomy" id="2851652"/>
    <lineage>
        <taxon>Bacteria</taxon>
        <taxon>Pseudomonadati</taxon>
        <taxon>Pseudomonadota</taxon>
        <taxon>Alphaproteobacteria</taxon>
        <taxon>Rhodobacterales</taxon>
        <taxon>Roseobacteraceae</taxon>
        <taxon>Thalassococcus</taxon>
    </lineage>
</organism>